<gene>
    <name evidence="1" type="ordered locus">MCON_3008</name>
</gene>
<dbReference type="HOGENOM" id="CLU_074324_1_0_2"/>
<evidence type="ECO:0008006" key="3">
    <source>
        <dbReference type="Google" id="ProtNLM"/>
    </source>
</evidence>
<dbReference type="InterPro" id="IPR003748">
    <property type="entry name" value="DUF169"/>
</dbReference>
<dbReference type="STRING" id="990316.MCON_3008"/>
<dbReference type="PANTHER" id="PTHR37954">
    <property type="entry name" value="BLL4979 PROTEIN"/>
    <property type="match status" value="1"/>
</dbReference>
<evidence type="ECO:0000313" key="2">
    <source>
        <dbReference type="Proteomes" id="UP000007807"/>
    </source>
</evidence>
<dbReference type="InParanoid" id="F4BT51"/>
<dbReference type="EMBL" id="CP002565">
    <property type="protein sequence ID" value="AEB69340.1"/>
    <property type="molecule type" value="Genomic_DNA"/>
</dbReference>
<dbReference type="AlphaFoldDB" id="F4BT51"/>
<sequence>MMAGAAVKQEGMTIATIEEIQEMGARMKAILGLSASPVGVRFLNAEEAVEGAKILDRHRYCQALMRARHGQNVVLDAEGISCPAAAQAFGFRPLPEPLRTGKGLVGFGIVSEEKVAQEMFEQMPHLEKGAIGQIHLFPLEKAEQLPDLVVVEDEVEKLMWIVLSYMHAQGGERVQSNTAVLQATCVDSTVIPYLEKRLNFSFGCYGCRDATDMASGEAVLGFPASYLPDIIQHLEYLNKKALPHSRGKHAFAALKNEQEGGQTVSCSSL</sequence>
<name>F4BT51_METSG</name>
<evidence type="ECO:0000313" key="1">
    <source>
        <dbReference type="EMBL" id="AEB69340.1"/>
    </source>
</evidence>
<dbReference type="Proteomes" id="UP000007807">
    <property type="component" value="Chromosome"/>
</dbReference>
<accession>F4BT51</accession>
<dbReference type="PANTHER" id="PTHR37954:SF3">
    <property type="entry name" value="DUF169 DOMAIN-CONTAINING PROTEIN"/>
    <property type="match status" value="1"/>
</dbReference>
<keyword evidence="2" id="KW-1185">Reference proteome</keyword>
<dbReference type="KEGG" id="mcj:MCON_3008"/>
<proteinExistence type="predicted"/>
<protein>
    <recommendedName>
        <fullName evidence="3">DUF169 domain-containing protein</fullName>
    </recommendedName>
</protein>
<organism evidence="1 2">
    <name type="scientific">Methanothrix soehngenii (strain ATCC 5969 / DSM 3671 / JCM 10134 / NBRC 103675 / OCM 69 / GP-6)</name>
    <name type="common">Methanosaeta concilii</name>
    <dbReference type="NCBI Taxonomy" id="990316"/>
    <lineage>
        <taxon>Archaea</taxon>
        <taxon>Methanobacteriati</taxon>
        <taxon>Methanobacteriota</taxon>
        <taxon>Stenosarchaea group</taxon>
        <taxon>Methanomicrobia</taxon>
        <taxon>Methanotrichales</taxon>
        <taxon>Methanotrichaceae</taxon>
        <taxon>Methanothrix</taxon>
    </lineage>
</organism>
<dbReference type="Pfam" id="PF02596">
    <property type="entry name" value="DUF169"/>
    <property type="match status" value="1"/>
</dbReference>
<reference evidence="1 2" key="1">
    <citation type="journal article" date="2011" name="J. Bacteriol.">
        <title>Complete genome sequence of Methanosaeta concilii, a specialist in aceticlastic methanogenesis.</title>
        <authorList>
            <person name="Barber R.D."/>
            <person name="Zhang L."/>
            <person name="Harnack M."/>
            <person name="Olson M.V."/>
            <person name="Kaul R."/>
            <person name="Ingram-Smith C."/>
            <person name="Smith K.S."/>
        </authorList>
    </citation>
    <scope>NUCLEOTIDE SEQUENCE [LARGE SCALE GENOMIC DNA]</scope>
    <source>
        <strain evidence="2">ATCC 5969 / DSM 3671 / JCM 10134 / NBRC 103675 / OCM 69 / GP-6</strain>
    </source>
</reference>